<dbReference type="Proteomes" id="UP000325579">
    <property type="component" value="Unassembled WGS sequence"/>
</dbReference>
<proteinExistence type="predicted"/>
<dbReference type="GeneID" id="43665281"/>
<accession>A0A5N6I9Y7</accession>
<organism evidence="1 2">
    <name type="scientific">Aspergillus pseudonomiae</name>
    <dbReference type="NCBI Taxonomy" id="1506151"/>
    <lineage>
        <taxon>Eukaryota</taxon>
        <taxon>Fungi</taxon>
        <taxon>Dikarya</taxon>
        <taxon>Ascomycota</taxon>
        <taxon>Pezizomycotina</taxon>
        <taxon>Eurotiomycetes</taxon>
        <taxon>Eurotiomycetidae</taxon>
        <taxon>Eurotiales</taxon>
        <taxon>Aspergillaceae</taxon>
        <taxon>Aspergillus</taxon>
        <taxon>Aspergillus subgen. Circumdati</taxon>
    </lineage>
</organism>
<evidence type="ECO:0000313" key="2">
    <source>
        <dbReference type="Proteomes" id="UP000325579"/>
    </source>
</evidence>
<name>A0A5N7DSU7_9EURO</name>
<keyword evidence="2" id="KW-1185">Reference proteome</keyword>
<dbReference type="AlphaFoldDB" id="A0A5N7DSU7"/>
<reference evidence="1 2" key="1">
    <citation type="submission" date="2019-04" db="EMBL/GenBank/DDBJ databases">
        <authorList>
            <consortium name="DOE Joint Genome Institute"/>
            <person name="Mondo S."/>
            <person name="Kjaerbolling I."/>
            <person name="Vesth T."/>
            <person name="Frisvad J.C."/>
            <person name="Nybo J.L."/>
            <person name="Theobald S."/>
            <person name="Kildgaard S."/>
            <person name="Isbrandt T."/>
            <person name="Kuo A."/>
            <person name="Sato A."/>
            <person name="Lyhne E.K."/>
            <person name="Kogle M.E."/>
            <person name="Wiebenga A."/>
            <person name="Kun R.S."/>
            <person name="Lubbers R.J."/>
            <person name="Makela M.R."/>
            <person name="Barry K."/>
            <person name="Chovatia M."/>
            <person name="Clum A."/>
            <person name="Daum C."/>
            <person name="Haridas S."/>
            <person name="He G."/>
            <person name="LaButti K."/>
            <person name="Lipzen A."/>
            <person name="Riley R."/>
            <person name="Salamov A."/>
            <person name="Simmons B.A."/>
            <person name="Magnuson J.K."/>
            <person name="Henrissat B."/>
            <person name="Mortensen U.H."/>
            <person name="Larsen T.O."/>
            <person name="Devries R.P."/>
            <person name="Grigoriev I.V."/>
            <person name="Machida M."/>
            <person name="Baker S.E."/>
            <person name="Andersen M.R."/>
            <person name="Cantor M.N."/>
            <person name="Hua S.X."/>
        </authorList>
    </citation>
    <scope>NUCLEOTIDE SEQUENCE [LARGE SCALE GENOMIC DNA]</scope>
    <source>
        <strain evidence="1 2">CBS 119388</strain>
    </source>
</reference>
<sequence length="106" mass="12421">MRVSLIFGPSYAVRPLVLPCTSRQCLQCMPGPATICMRSYHIIHSSRLEECRLGRLHYNKTRAYQKWNRVSGRLCRRSKSFYCVLFVFLPFPISVFELVIPGWLYC</sequence>
<evidence type="ECO:0000313" key="1">
    <source>
        <dbReference type="EMBL" id="KAE8409537.1"/>
    </source>
</evidence>
<accession>A0A5N7DSU7</accession>
<protein>
    <submittedName>
        <fullName evidence="1">Uncharacterized protein</fullName>
    </submittedName>
</protein>
<gene>
    <name evidence="1" type="ORF">BDV37DRAFT_236212</name>
</gene>
<dbReference type="RefSeq" id="XP_031946856.1">
    <property type="nucleotide sequence ID" value="XM_032080590.1"/>
</dbReference>
<dbReference type="EMBL" id="ML736739">
    <property type="protein sequence ID" value="KAE8409537.1"/>
    <property type="molecule type" value="Genomic_DNA"/>
</dbReference>